<evidence type="ECO:0000256" key="1">
    <source>
        <dbReference type="SAM" id="MobiDB-lite"/>
    </source>
</evidence>
<dbReference type="OMA" id="MWHVVRR"/>
<accession>C5LBS2</accession>
<dbReference type="RefSeq" id="XP_002774077.1">
    <property type="nucleotide sequence ID" value="XM_002774031.1"/>
</dbReference>
<reference evidence="2 3" key="1">
    <citation type="submission" date="2008-07" db="EMBL/GenBank/DDBJ databases">
        <authorList>
            <person name="El-Sayed N."/>
            <person name="Caler E."/>
            <person name="Inman J."/>
            <person name="Amedeo P."/>
            <person name="Hass B."/>
            <person name="Wortman J."/>
        </authorList>
    </citation>
    <scope>NUCLEOTIDE SEQUENCE [LARGE SCALE GENOMIC DNA]</scope>
    <source>
        <strain evidence="3">ATCC 50983 / TXsc</strain>
    </source>
</reference>
<gene>
    <name evidence="2" type="ORF">Pmar_PMAR011949</name>
</gene>
<evidence type="ECO:0000313" key="3">
    <source>
        <dbReference type="Proteomes" id="UP000007800"/>
    </source>
</evidence>
<keyword evidence="3" id="KW-1185">Reference proteome</keyword>
<protein>
    <submittedName>
        <fullName evidence="2">Uncharacterized protein</fullName>
    </submittedName>
</protein>
<dbReference type="Proteomes" id="UP000007800">
    <property type="component" value="Unassembled WGS sequence"/>
</dbReference>
<feature type="compositionally biased region" description="Pro residues" evidence="1">
    <location>
        <begin position="135"/>
        <end position="146"/>
    </location>
</feature>
<sequence length="297" mass="33222">MWHVVRRGRANDRTTNATTATRRHLKTSIPKPERARKLWCEMDSSSEEGSDRSVMEDDDVWAMQTDALSSRSDVEDVIPNEEVCKVDDTISRRDITDETRSPCAVDSWEEPQDGDKARPHAASLSSGSTSTAEPSPVPAPCYPPPGIHHDSLQWNAPVAAMERTIPVFHPNGPFPECVVQGGVCSIPWHPKGPHVHVMHILFNAPNSDTEGILEEADMDLEKGRPITEENAKEIFDEDLGLAYDINPKRKRVAKLWVDEEGNTLSRIWEKKLNKPGYFGTMRETLSLPQVSEIGKKP</sequence>
<feature type="region of interest" description="Disordered" evidence="1">
    <location>
        <begin position="95"/>
        <end position="148"/>
    </location>
</feature>
<dbReference type="GeneID" id="9064622"/>
<feature type="region of interest" description="Disordered" evidence="1">
    <location>
        <begin position="1"/>
        <end position="31"/>
    </location>
</feature>
<proteinExistence type="predicted"/>
<name>C5LBS2_PERM5</name>
<dbReference type="EMBL" id="GG680918">
    <property type="protein sequence ID" value="EER05893.1"/>
    <property type="molecule type" value="Genomic_DNA"/>
</dbReference>
<organism evidence="3">
    <name type="scientific">Perkinsus marinus (strain ATCC 50983 / TXsc)</name>
    <dbReference type="NCBI Taxonomy" id="423536"/>
    <lineage>
        <taxon>Eukaryota</taxon>
        <taxon>Sar</taxon>
        <taxon>Alveolata</taxon>
        <taxon>Perkinsozoa</taxon>
        <taxon>Perkinsea</taxon>
        <taxon>Perkinsida</taxon>
        <taxon>Perkinsidae</taxon>
        <taxon>Perkinsus</taxon>
    </lineage>
</organism>
<dbReference type="AlphaFoldDB" id="C5LBS2"/>
<feature type="compositionally biased region" description="Low complexity" evidence="1">
    <location>
        <begin position="120"/>
        <end position="134"/>
    </location>
</feature>
<evidence type="ECO:0000313" key="2">
    <source>
        <dbReference type="EMBL" id="EER05893.1"/>
    </source>
</evidence>
<dbReference type="InParanoid" id="C5LBS2"/>